<dbReference type="AlphaFoldDB" id="A0A8J4D6D4"/>
<dbReference type="Gene3D" id="3.30.200.20">
    <property type="entry name" value="Phosphorylase Kinase, domain 1"/>
    <property type="match status" value="1"/>
</dbReference>
<evidence type="ECO:0000256" key="2">
    <source>
        <dbReference type="SAM" id="MobiDB-lite"/>
    </source>
</evidence>
<reference evidence="4" key="1">
    <citation type="journal article" date="2021" name="Proc. Natl. Acad. Sci. U.S.A.">
        <title>Three genomes in the algal genus Volvox reveal the fate of a haploid sex-determining region after a transition to homothallism.</title>
        <authorList>
            <person name="Yamamoto K."/>
            <person name="Hamaji T."/>
            <person name="Kawai-Toyooka H."/>
            <person name="Matsuzaki R."/>
            <person name="Takahashi F."/>
            <person name="Nishimura Y."/>
            <person name="Kawachi M."/>
            <person name="Noguchi H."/>
            <person name="Minakuchi Y."/>
            <person name="Umen J.G."/>
            <person name="Toyoda A."/>
            <person name="Nozaki H."/>
        </authorList>
    </citation>
    <scope>NUCLEOTIDE SEQUENCE</scope>
    <source>
        <strain evidence="4">NIES-3786</strain>
    </source>
</reference>
<evidence type="ECO:0000313" key="4">
    <source>
        <dbReference type="EMBL" id="GIL92904.1"/>
    </source>
</evidence>
<dbReference type="InterPro" id="IPR000719">
    <property type="entry name" value="Prot_kinase_dom"/>
</dbReference>
<dbReference type="PROSITE" id="PS00108">
    <property type="entry name" value="PROTEIN_KINASE_ST"/>
    <property type="match status" value="1"/>
</dbReference>
<dbReference type="InterPro" id="IPR011009">
    <property type="entry name" value="Kinase-like_dom_sf"/>
</dbReference>
<feature type="region of interest" description="Disordered" evidence="2">
    <location>
        <begin position="942"/>
        <end position="1023"/>
    </location>
</feature>
<keyword evidence="3" id="KW-0812">Transmembrane</keyword>
<keyword evidence="3" id="KW-1133">Transmembrane helix</keyword>
<dbReference type="PROSITE" id="PS00107">
    <property type="entry name" value="PROTEIN_KINASE_ATP"/>
    <property type="match status" value="1"/>
</dbReference>
<dbReference type="InterPro" id="IPR001245">
    <property type="entry name" value="Ser-Thr/Tyr_kinase_cat_dom"/>
</dbReference>
<dbReference type="Proteomes" id="UP000747110">
    <property type="component" value="Unassembled WGS sequence"/>
</dbReference>
<feature type="transmembrane region" description="Helical" evidence="3">
    <location>
        <begin position="115"/>
        <end position="138"/>
    </location>
</feature>
<name>A0A8J4D6D4_9CHLO</name>
<feature type="coiled-coil region" evidence="1">
    <location>
        <begin position="441"/>
        <end position="471"/>
    </location>
</feature>
<dbReference type="Pfam" id="PF07714">
    <property type="entry name" value="PK_Tyr_Ser-Thr"/>
    <property type="match status" value="2"/>
</dbReference>
<feature type="region of interest" description="Disordered" evidence="2">
    <location>
        <begin position="37"/>
        <end position="104"/>
    </location>
</feature>
<keyword evidence="1" id="KW-0175">Coiled coil</keyword>
<dbReference type="GO" id="GO:0005524">
    <property type="term" value="F:ATP binding"/>
    <property type="evidence" value="ECO:0007669"/>
    <property type="project" value="UniProtKB-UniRule"/>
</dbReference>
<keyword evidence="3" id="KW-0472">Membrane</keyword>
<feature type="transmembrane region" description="Helical" evidence="3">
    <location>
        <begin position="403"/>
        <end position="424"/>
    </location>
</feature>
<comment type="caution">
    <text evidence="4">The sequence shown here is derived from an EMBL/GenBank/DDBJ whole genome shotgun (WGS) entry which is preliminary data.</text>
</comment>
<gene>
    <name evidence="4" type="ORF">Vretifemale_20388</name>
</gene>
<dbReference type="PRINTS" id="PR00109">
    <property type="entry name" value="TYRKINASE"/>
</dbReference>
<feature type="compositionally biased region" description="Basic and acidic residues" evidence="2">
    <location>
        <begin position="64"/>
        <end position="88"/>
    </location>
</feature>
<dbReference type="OrthoDB" id="4062651at2759"/>
<dbReference type="GO" id="GO:0004674">
    <property type="term" value="F:protein serine/threonine kinase activity"/>
    <property type="evidence" value="ECO:0007669"/>
    <property type="project" value="TreeGrafter"/>
</dbReference>
<dbReference type="PROSITE" id="PS50011">
    <property type="entry name" value="PROTEIN_KINASE_DOM"/>
    <property type="match status" value="1"/>
</dbReference>
<dbReference type="EMBL" id="BNCP01000084">
    <property type="protein sequence ID" value="GIL92904.1"/>
    <property type="molecule type" value="Genomic_DNA"/>
</dbReference>
<dbReference type="PANTHER" id="PTHR44329">
    <property type="entry name" value="SERINE/THREONINE-PROTEIN KINASE TNNI3K-RELATED"/>
    <property type="match status" value="1"/>
</dbReference>
<dbReference type="SMART" id="SM00220">
    <property type="entry name" value="S_TKc"/>
    <property type="match status" value="1"/>
</dbReference>
<dbReference type="Gene3D" id="1.10.510.10">
    <property type="entry name" value="Transferase(Phosphotransferase) domain 1"/>
    <property type="match status" value="1"/>
</dbReference>
<dbReference type="InterPro" id="IPR008271">
    <property type="entry name" value="Ser/Thr_kinase_AS"/>
</dbReference>
<evidence type="ECO:0000313" key="5">
    <source>
        <dbReference type="Proteomes" id="UP000747110"/>
    </source>
</evidence>
<proteinExistence type="predicted"/>
<keyword evidence="5" id="KW-1185">Reference proteome</keyword>
<dbReference type="PANTHER" id="PTHR44329:SF214">
    <property type="entry name" value="PROTEIN KINASE DOMAIN-CONTAINING PROTEIN"/>
    <property type="match status" value="1"/>
</dbReference>
<evidence type="ECO:0000256" key="1">
    <source>
        <dbReference type="SAM" id="Coils"/>
    </source>
</evidence>
<dbReference type="InterPro" id="IPR051681">
    <property type="entry name" value="Ser/Thr_Kinases-Pseudokinases"/>
</dbReference>
<evidence type="ECO:0000256" key="3">
    <source>
        <dbReference type="SAM" id="Phobius"/>
    </source>
</evidence>
<feature type="compositionally biased region" description="Basic and acidic residues" evidence="2">
    <location>
        <begin position="942"/>
        <end position="951"/>
    </location>
</feature>
<sequence length="1023" mass="110757">MTAAEPQTICTGVTSNQIGIITEDATVISVTNYENGPVEAATRKLTTNTSEEDSAEGAPASSKSEQKLANRQLDSKDTSALLEDRTKPGTEPGTASGEEPAGKGRQCFATRVPGYVWVAVAVLIIFEALAVTGAILYARSVNHDARRAAADVARSSARAIETILDHLIAPVMSLAHLVHLQPHWPTVKHSFTVFSEAIYKMNPYYQIELCPYGVVGSMAMPWMNATGNITAEEWSTILKTFDDGLDILDPARSSYHVELGSIRQNGSVALLGPWYADGELSSGAFVVRYSIFLPPGQWDMPPNSIQYCPHDVCNTPDGLTWWGWSNAVFAWKTVVPALRGLEERNLRYTLLPDPNAENQSALAMTEALPNPEECEIVYVNVYGWMHWTFCVEPPGGFGPRWRVGLIVGVTALSVLLAVLVGLVLRSRDQAVKYLTRQLVTNRQLAIAKEEAEEGRRKLEEEKLVMDALLQRQRNLIELFGKEDELLNAVADGNEAAVQRRLQAVNGGVQISTLSRESTTVDRIEAVRRQLTGFHSSKQSAHDVKLMEMLGEGSFGKVYRGVWRGTDVAVKTMVLPANMSGAEKREKMAIMEAAISSSLAHPNIVQTYTYFIKTVREEALSDSDTSNATDGILVGGAGDNSVDSGWTGKTLIDPPTPTRTNTPAVHGYEVRLVLEFCDRGCLRDALDGNAFLTHAGVNYAGVLDTAADIAKAMLHLHNEDVLHGDLKARNVMLKSSGTEGRGVICKVADFGLAVKMDTVEQTHMSGMYQGTLTHMAPELLLHGRMSKAADVYAFGVTLWELFTGGNAFQGVPRALLGHQIAQDGSRPAFPLFVPKAYVCLAEECWAHRPEDRPTFEVILERLATMRDTVPDSAAPLAAYDIGGPPAPPPQPALPKLETLQARISNAISNPMFDSGTGSGIGSSVINWAIAKSSHRTTLAVVKEDEREMDLSSKKLPTVGAAAASSPRNHRPNSNQPRGSLEDIQERTSVQSDELAGPDEAARTDRGSPSHPASAGPPARSAAAL</sequence>
<dbReference type="SUPFAM" id="SSF56112">
    <property type="entry name" value="Protein kinase-like (PK-like)"/>
    <property type="match status" value="1"/>
</dbReference>
<dbReference type="InterPro" id="IPR017441">
    <property type="entry name" value="Protein_kinase_ATP_BS"/>
</dbReference>
<protein>
    <submittedName>
        <fullName evidence="4">Uncharacterized protein</fullName>
    </submittedName>
</protein>
<accession>A0A8J4D6D4</accession>
<organism evidence="4 5">
    <name type="scientific">Volvox reticuliferus</name>
    <dbReference type="NCBI Taxonomy" id="1737510"/>
    <lineage>
        <taxon>Eukaryota</taxon>
        <taxon>Viridiplantae</taxon>
        <taxon>Chlorophyta</taxon>
        <taxon>core chlorophytes</taxon>
        <taxon>Chlorophyceae</taxon>
        <taxon>CS clade</taxon>
        <taxon>Chlamydomonadales</taxon>
        <taxon>Volvocaceae</taxon>
        <taxon>Volvox</taxon>
    </lineage>
</organism>
<feature type="compositionally biased region" description="Low complexity" evidence="2">
    <location>
        <begin position="1007"/>
        <end position="1023"/>
    </location>
</feature>